<comment type="catalytic activity">
    <reaction evidence="6">
        <text>tRNA(Met) + L-methionine + ATP = L-methionyl-tRNA(Met) + AMP + diphosphate</text>
        <dbReference type="Rhea" id="RHEA:13481"/>
        <dbReference type="Rhea" id="RHEA-COMP:9667"/>
        <dbReference type="Rhea" id="RHEA-COMP:9698"/>
        <dbReference type="ChEBI" id="CHEBI:30616"/>
        <dbReference type="ChEBI" id="CHEBI:33019"/>
        <dbReference type="ChEBI" id="CHEBI:57844"/>
        <dbReference type="ChEBI" id="CHEBI:78442"/>
        <dbReference type="ChEBI" id="CHEBI:78530"/>
        <dbReference type="ChEBI" id="CHEBI:456215"/>
        <dbReference type="EC" id="6.1.1.10"/>
    </reaction>
</comment>
<keyword evidence="1 7" id="KW-0436">Ligase</keyword>
<dbReference type="STRING" id="86105.NF27_DN00080"/>
<dbReference type="SUPFAM" id="SSF52374">
    <property type="entry name" value="Nucleotidylyl transferase"/>
    <property type="match status" value="1"/>
</dbReference>
<accession>A0A0C1MUC0</accession>
<evidence type="ECO:0000256" key="4">
    <source>
        <dbReference type="ARBA" id="ARBA00022917"/>
    </source>
</evidence>
<keyword evidence="2 7" id="KW-0547">Nucleotide-binding</keyword>
<gene>
    <name evidence="10" type="ORF">NF27_DN00080</name>
</gene>
<dbReference type="PATRIC" id="fig|86105.3.peg.533"/>
<evidence type="ECO:0000256" key="6">
    <source>
        <dbReference type="ARBA" id="ARBA00047364"/>
    </source>
</evidence>
<dbReference type="Pfam" id="PF09334">
    <property type="entry name" value="tRNA-synt_1g"/>
    <property type="match status" value="1"/>
</dbReference>
<dbReference type="PROSITE" id="PS00178">
    <property type="entry name" value="AA_TRNA_LIGASE_I"/>
    <property type="match status" value="1"/>
</dbReference>
<evidence type="ECO:0000256" key="3">
    <source>
        <dbReference type="ARBA" id="ARBA00022840"/>
    </source>
</evidence>
<keyword evidence="8" id="KW-0812">Transmembrane</keyword>
<dbReference type="Gene3D" id="3.40.50.620">
    <property type="entry name" value="HUPs"/>
    <property type="match status" value="1"/>
</dbReference>
<feature type="domain" description="Methionyl/Leucyl tRNA synthetase" evidence="9">
    <location>
        <begin position="13"/>
        <end position="384"/>
    </location>
</feature>
<evidence type="ECO:0000256" key="7">
    <source>
        <dbReference type="RuleBase" id="RU363039"/>
    </source>
</evidence>
<keyword evidence="11" id="KW-1185">Reference proteome</keyword>
<dbReference type="Gene3D" id="2.20.28.20">
    <property type="entry name" value="Methionyl-tRNA synthetase, Zn-domain"/>
    <property type="match status" value="1"/>
</dbReference>
<keyword evidence="3 7" id="KW-0067">ATP-binding</keyword>
<dbReference type="AlphaFoldDB" id="A0A0C1MUC0"/>
<evidence type="ECO:0000256" key="1">
    <source>
        <dbReference type="ARBA" id="ARBA00022598"/>
    </source>
</evidence>
<dbReference type="InterPro" id="IPR015413">
    <property type="entry name" value="Methionyl/Leucyl_tRNA_Synth"/>
</dbReference>
<keyword evidence="8" id="KW-1133">Transmembrane helix</keyword>
<evidence type="ECO:0000313" key="11">
    <source>
        <dbReference type="Proteomes" id="UP000031258"/>
    </source>
</evidence>
<dbReference type="PANTHER" id="PTHR45765:SF1">
    <property type="entry name" value="METHIONINE--TRNA LIGASE, CYTOPLASMIC"/>
    <property type="match status" value="1"/>
</dbReference>
<dbReference type="SUPFAM" id="SSF57770">
    <property type="entry name" value="Methionyl-tRNA synthetase (MetRS), Zn-domain"/>
    <property type="match status" value="1"/>
</dbReference>
<dbReference type="PANTHER" id="PTHR45765">
    <property type="entry name" value="METHIONINE--TRNA LIGASE"/>
    <property type="match status" value="1"/>
</dbReference>
<dbReference type="InterPro" id="IPR023458">
    <property type="entry name" value="Met-tRNA_ligase_1"/>
</dbReference>
<evidence type="ECO:0000256" key="2">
    <source>
        <dbReference type="ARBA" id="ARBA00022741"/>
    </source>
</evidence>
<name>A0A0C1MUC0_9RICK</name>
<dbReference type="InterPro" id="IPR014729">
    <property type="entry name" value="Rossmann-like_a/b/a_fold"/>
</dbReference>
<evidence type="ECO:0000259" key="9">
    <source>
        <dbReference type="Pfam" id="PF09334"/>
    </source>
</evidence>
<dbReference type="InterPro" id="IPR001412">
    <property type="entry name" value="aa-tRNA-synth_I_CS"/>
</dbReference>
<dbReference type="Proteomes" id="UP000031258">
    <property type="component" value="Unassembled WGS sequence"/>
</dbReference>
<comment type="similarity">
    <text evidence="7">Belongs to the class-I aminoacyl-tRNA synthetase family.</text>
</comment>
<reference evidence="10 11" key="1">
    <citation type="submission" date="2014-11" db="EMBL/GenBank/DDBJ databases">
        <title>A Rickettsiales Symbiont of Amoebae With Ancient Features.</title>
        <authorList>
            <person name="Schulz F."/>
            <person name="Martijn J."/>
            <person name="Wascher F."/>
            <person name="Kostanjsek R."/>
            <person name="Ettema T.J."/>
            <person name="Horn M."/>
        </authorList>
    </citation>
    <scope>NUCLEOTIDE SEQUENCE [LARGE SCALE GENOMIC DNA]</scope>
    <source>
        <strain evidence="10 11">UWC36</strain>
    </source>
</reference>
<comment type="caution">
    <text evidence="10">The sequence shown here is derived from an EMBL/GenBank/DDBJ whole genome shotgun (WGS) entry which is preliminary data.</text>
</comment>
<dbReference type="GO" id="GO:0004825">
    <property type="term" value="F:methionine-tRNA ligase activity"/>
    <property type="evidence" value="ECO:0007669"/>
    <property type="project" value="UniProtKB-EC"/>
</dbReference>
<protein>
    <recommendedName>
        <fullName evidence="9">Methionyl/Leucyl tRNA synthetase domain-containing protein</fullName>
    </recommendedName>
</protein>
<organism evidence="10 11">
    <name type="scientific">Candidatus Jidaibacter acanthamoebae</name>
    <dbReference type="NCBI Taxonomy" id="86105"/>
    <lineage>
        <taxon>Bacteria</taxon>
        <taxon>Pseudomonadati</taxon>
        <taxon>Pseudomonadota</taxon>
        <taxon>Alphaproteobacteria</taxon>
        <taxon>Rickettsiales</taxon>
        <taxon>Candidatus Midichloriaceae</taxon>
        <taxon>Candidatus Jidaibacter</taxon>
    </lineage>
</organism>
<evidence type="ECO:0000256" key="5">
    <source>
        <dbReference type="ARBA" id="ARBA00023146"/>
    </source>
</evidence>
<proteinExistence type="inferred from homology"/>
<feature type="transmembrane region" description="Helical" evidence="8">
    <location>
        <begin position="478"/>
        <end position="497"/>
    </location>
</feature>
<dbReference type="EMBL" id="JSWE01000090">
    <property type="protein sequence ID" value="KIE05692.1"/>
    <property type="molecule type" value="Genomic_DNA"/>
</dbReference>
<keyword evidence="4 7" id="KW-0648">Protein biosynthesis</keyword>
<keyword evidence="5 7" id="KW-0030">Aminoacyl-tRNA synthetase</keyword>
<evidence type="ECO:0000256" key="8">
    <source>
        <dbReference type="SAM" id="Phobius"/>
    </source>
</evidence>
<dbReference type="InterPro" id="IPR029038">
    <property type="entry name" value="MetRS_Zn"/>
</dbReference>
<dbReference type="GO" id="GO:0006431">
    <property type="term" value="P:methionyl-tRNA aminoacylation"/>
    <property type="evidence" value="ECO:0007669"/>
    <property type="project" value="TreeGrafter"/>
</dbReference>
<dbReference type="GO" id="GO:0005829">
    <property type="term" value="C:cytosol"/>
    <property type="evidence" value="ECO:0007669"/>
    <property type="project" value="TreeGrafter"/>
</dbReference>
<evidence type="ECO:0000313" key="10">
    <source>
        <dbReference type="EMBL" id="KIE05692.1"/>
    </source>
</evidence>
<dbReference type="GO" id="GO:0005524">
    <property type="term" value="F:ATP binding"/>
    <property type="evidence" value="ECO:0007669"/>
    <property type="project" value="UniProtKB-KW"/>
</dbReference>
<sequence length="534" mass="61458">MIKLNIKVDIMYIVAASPPTPNGKLHLGHIGGPYLASDVFTRLNRLIGEEVIYISGIDGYLNYVVWQGEKLGLSPEEVVIKYSEEINQCLTGLGIRIDSMHPGNKEKNNFTKQFFTKLINTDAVVVKEYKTLFCQDCNRDLYDSYITGLCPNCVEETKGNICEKCGHPNDPIQLINSHCTIDKKHKVVIKSSKRLVLPLENYRKQIKDFYLNKKECFLRPRVYKLLNELLSKPLPDFPLTYPSNWGNQVEDIPDLAGQIYNSWAEILPGFIYESLNSSNKTIEELWHNRNVKFLEFFGFDNSYFFIMVHLALLFAMGKDHVKYTALISNEFLLLDNKKFSTSRNHAIWATDIIKEYNGDIVRAYLCSISPDNHQSNFSIDNLKNFASYIRENLNKILLDIDQIFASNNYSYDLNDSTVKEELKDKLSRLKVYSSPDNFSLREMAAYMQIYINWATIKVTKLIDMQKEPRLHKIITADAFYILYGLAIIISPIMPTLANNLSTIILKMPLRFKLNLESSQGEIDGSLKEFISKFL</sequence>
<keyword evidence="8" id="KW-0472">Membrane</keyword>